<evidence type="ECO:0000313" key="2">
    <source>
        <dbReference type="Proteomes" id="UP000689195"/>
    </source>
</evidence>
<organism evidence="1 2">
    <name type="scientific">Paramecium pentaurelia</name>
    <dbReference type="NCBI Taxonomy" id="43138"/>
    <lineage>
        <taxon>Eukaryota</taxon>
        <taxon>Sar</taxon>
        <taxon>Alveolata</taxon>
        <taxon>Ciliophora</taxon>
        <taxon>Intramacronucleata</taxon>
        <taxon>Oligohymenophorea</taxon>
        <taxon>Peniculida</taxon>
        <taxon>Parameciidae</taxon>
        <taxon>Paramecium</taxon>
    </lineage>
</organism>
<comment type="caution">
    <text evidence="1">The sequence shown here is derived from an EMBL/GenBank/DDBJ whole genome shotgun (WGS) entry which is preliminary data.</text>
</comment>
<dbReference type="EMBL" id="CAJJDO010000079">
    <property type="protein sequence ID" value="CAD8182590.1"/>
    <property type="molecule type" value="Genomic_DNA"/>
</dbReference>
<sequence length="35" mass="4241">MHQDDLYEKEYQNSIKMIKIKFKMKLSNLRIAIIG</sequence>
<dbReference type="Proteomes" id="UP000689195">
    <property type="component" value="Unassembled WGS sequence"/>
</dbReference>
<dbReference type="AlphaFoldDB" id="A0A8S1VZ26"/>
<keyword evidence="2" id="KW-1185">Reference proteome</keyword>
<proteinExistence type="predicted"/>
<evidence type="ECO:0000313" key="1">
    <source>
        <dbReference type="EMBL" id="CAD8182590.1"/>
    </source>
</evidence>
<reference evidence="1" key="1">
    <citation type="submission" date="2021-01" db="EMBL/GenBank/DDBJ databases">
        <authorList>
            <consortium name="Genoscope - CEA"/>
            <person name="William W."/>
        </authorList>
    </citation>
    <scope>NUCLEOTIDE SEQUENCE</scope>
</reference>
<gene>
    <name evidence="1" type="ORF">PPENT_87.1.T0790013</name>
</gene>
<accession>A0A8S1VZ26</accession>
<protein>
    <submittedName>
        <fullName evidence="1">Uncharacterized protein</fullName>
    </submittedName>
</protein>
<name>A0A8S1VZ26_9CILI</name>